<dbReference type="EMBL" id="AAMIRF010000047">
    <property type="protein sequence ID" value="EDH7458034.1"/>
    <property type="molecule type" value="Genomic_DNA"/>
</dbReference>
<organism evidence="1">
    <name type="scientific">Salmonella diarizonae</name>
    <dbReference type="NCBI Taxonomy" id="59204"/>
    <lineage>
        <taxon>Bacteria</taxon>
        <taxon>Pseudomonadati</taxon>
        <taxon>Pseudomonadota</taxon>
        <taxon>Gammaproteobacteria</taxon>
        <taxon>Enterobacterales</taxon>
        <taxon>Enterobacteriaceae</taxon>
        <taxon>Salmonella</taxon>
    </lineage>
</organism>
<evidence type="ECO:0000313" key="1">
    <source>
        <dbReference type="EMBL" id="EDH7458034.1"/>
    </source>
</evidence>
<proteinExistence type="predicted"/>
<name>A0A635JAU9_SALDZ</name>
<dbReference type="AlphaFoldDB" id="A0A635JAU9"/>
<sequence>MVKKLTENIPDWFKLTELAISETMERVSESLSSNNFPLQVKNCPLLAHWFVLDSLSLANQANREGMHANALVATRQCIEAISVIELGICGHPEAHLVLSEWEQDKITPGKLRAWLQDNVWISYGSGLWNEPWAIFMREFAKSIQSYAHYGRDLAQWQMKLQSMSGDKLFLEIKPRAYDPQKATRITLYHALLTYILGRQWLARNQDDKQFGELIREFGEALGKSYYFDGNTTNWSQQFWAMLWDNNGNTILE</sequence>
<comment type="caution">
    <text evidence="1">The sequence shown here is derived from an EMBL/GenBank/DDBJ whole genome shotgun (WGS) entry which is preliminary data.</text>
</comment>
<reference evidence="1" key="1">
    <citation type="submission" date="2018-07" db="EMBL/GenBank/DDBJ databases">
        <authorList>
            <consortium name="PulseNet: The National Subtyping Network for Foodborne Disease Surveillance"/>
            <person name="Tarr C.L."/>
            <person name="Trees E."/>
            <person name="Katz L.S."/>
            <person name="Carleton-Romer H.A."/>
            <person name="Stroika S."/>
            <person name="Kucerova Z."/>
            <person name="Roache K.F."/>
            <person name="Sabol A.L."/>
            <person name="Besser J."/>
            <person name="Gerner-Smidt P."/>
        </authorList>
    </citation>
    <scope>NUCLEOTIDE SEQUENCE</scope>
    <source>
        <strain evidence="1">PNUSAS008615</strain>
    </source>
</reference>
<protein>
    <submittedName>
        <fullName evidence="1">Uncharacterized protein</fullName>
    </submittedName>
</protein>
<gene>
    <name evidence="1" type="ORF">B4V94_21945</name>
</gene>
<accession>A0A635JAU9</accession>